<keyword evidence="7 9" id="KW-0173">Coenzyme A biosynthesis</keyword>
<reference evidence="11 12" key="1">
    <citation type="submission" date="2020-08" db="EMBL/GenBank/DDBJ databases">
        <title>Genome public.</title>
        <authorList>
            <person name="Liu C."/>
            <person name="Sun Q."/>
        </authorList>
    </citation>
    <scope>NUCLEOTIDE SEQUENCE [LARGE SCALE GENOMIC DNA]</scope>
    <source>
        <strain evidence="11 12">NSJ-37</strain>
    </source>
</reference>
<keyword evidence="6 9" id="KW-0460">Magnesium</keyword>
<evidence type="ECO:0000256" key="2">
    <source>
        <dbReference type="ARBA" id="ARBA00022679"/>
    </source>
</evidence>
<evidence type="ECO:0000256" key="8">
    <source>
        <dbReference type="ARBA" id="ARBA00029346"/>
    </source>
</evidence>
<dbReference type="HAMAP" id="MF_00151">
    <property type="entry name" value="PPAT_bact"/>
    <property type="match status" value="1"/>
</dbReference>
<comment type="subcellular location">
    <subcellularLocation>
        <location evidence="9">Cytoplasm</location>
    </subcellularLocation>
</comment>
<evidence type="ECO:0000313" key="11">
    <source>
        <dbReference type="EMBL" id="MBC8561543.1"/>
    </source>
</evidence>
<dbReference type="EC" id="2.7.7.3" evidence="9"/>
<feature type="binding site" evidence="9">
    <location>
        <position position="98"/>
    </location>
    <ligand>
        <name>ATP</name>
        <dbReference type="ChEBI" id="CHEBI:30616"/>
    </ligand>
</feature>
<evidence type="ECO:0000256" key="6">
    <source>
        <dbReference type="ARBA" id="ARBA00022842"/>
    </source>
</evidence>
<sequence length="161" mass="18113">MSTAVFPGSFDPVTTGHVDLICRASRMFDRLVVGVLVNSAKDPLFSQEERVAMLQEIVKDQDNITVCSFEGLLVDFVRQQKADAIIRGLRSSGDFEYELPLAQANYKMNQNADTVFLATAPEYSYISSSAVRELLRYQADISEYVPETVLHYMKEQGMVSR</sequence>
<dbReference type="Pfam" id="PF01467">
    <property type="entry name" value="CTP_transf_like"/>
    <property type="match status" value="1"/>
</dbReference>
<feature type="binding site" evidence="9">
    <location>
        <begin position="9"/>
        <end position="10"/>
    </location>
    <ligand>
        <name>ATP</name>
        <dbReference type="ChEBI" id="CHEBI:30616"/>
    </ligand>
</feature>
<dbReference type="RefSeq" id="WP_022464598.1">
    <property type="nucleotide sequence ID" value="NZ_JACRSX010000002.1"/>
</dbReference>
<evidence type="ECO:0000313" key="12">
    <source>
        <dbReference type="Proteomes" id="UP000606193"/>
    </source>
</evidence>
<feature type="binding site" evidence="9">
    <location>
        <position position="9"/>
    </location>
    <ligand>
        <name>substrate</name>
    </ligand>
</feature>
<keyword evidence="12" id="KW-1185">Reference proteome</keyword>
<evidence type="ECO:0000256" key="4">
    <source>
        <dbReference type="ARBA" id="ARBA00022741"/>
    </source>
</evidence>
<keyword evidence="1 9" id="KW-0963">Cytoplasm</keyword>
<dbReference type="Proteomes" id="UP000606193">
    <property type="component" value="Unassembled WGS sequence"/>
</dbReference>
<feature type="binding site" evidence="9">
    <location>
        <position position="17"/>
    </location>
    <ligand>
        <name>ATP</name>
        <dbReference type="ChEBI" id="CHEBI:30616"/>
    </ligand>
</feature>
<dbReference type="PRINTS" id="PR01020">
    <property type="entry name" value="LPSBIOSNTHSS"/>
</dbReference>
<dbReference type="InterPro" id="IPR004821">
    <property type="entry name" value="Cyt_trans-like"/>
</dbReference>
<dbReference type="PANTHER" id="PTHR21342:SF1">
    <property type="entry name" value="PHOSPHOPANTETHEINE ADENYLYLTRANSFERASE"/>
    <property type="match status" value="1"/>
</dbReference>
<feature type="domain" description="Cytidyltransferase-like" evidence="10">
    <location>
        <begin position="5"/>
        <end position="133"/>
    </location>
</feature>
<keyword evidence="3 9" id="KW-0548">Nucleotidyltransferase</keyword>
<protein>
    <recommendedName>
        <fullName evidence="9">Phosphopantetheine adenylyltransferase</fullName>
        <ecNumber evidence="9">2.7.7.3</ecNumber>
    </recommendedName>
    <alternativeName>
        <fullName evidence="9">Dephospho-CoA pyrophosphorylase</fullName>
    </alternativeName>
    <alternativeName>
        <fullName evidence="9">Pantetheine-phosphate adenylyltransferase</fullName>
        <shortName evidence="9">PPAT</shortName>
    </alternativeName>
</protein>
<comment type="function">
    <text evidence="9">Reversibly transfers an adenylyl group from ATP to 4'-phosphopantetheine, yielding dephospho-CoA (dPCoA) and pyrophosphate.</text>
</comment>
<dbReference type="InterPro" id="IPR014729">
    <property type="entry name" value="Rossmann-like_a/b/a_fold"/>
</dbReference>
<feature type="binding site" evidence="9">
    <location>
        <position position="87"/>
    </location>
    <ligand>
        <name>substrate</name>
    </ligand>
</feature>
<evidence type="ECO:0000256" key="5">
    <source>
        <dbReference type="ARBA" id="ARBA00022840"/>
    </source>
</evidence>
<comment type="caution">
    <text evidence="11">The sequence shown here is derived from an EMBL/GenBank/DDBJ whole genome shotgun (WGS) entry which is preliminary data.</text>
</comment>
<comment type="similarity">
    <text evidence="9">Belongs to the bacterial CoaD family.</text>
</comment>
<dbReference type="SUPFAM" id="SSF52374">
    <property type="entry name" value="Nucleotidylyl transferase"/>
    <property type="match status" value="1"/>
</dbReference>
<proteinExistence type="inferred from homology"/>
<dbReference type="PANTHER" id="PTHR21342">
    <property type="entry name" value="PHOSPHOPANTETHEINE ADENYLYLTRANSFERASE"/>
    <property type="match status" value="1"/>
</dbReference>
<dbReference type="GO" id="GO:0004595">
    <property type="term" value="F:pantetheine-phosphate adenylyltransferase activity"/>
    <property type="evidence" value="ECO:0007669"/>
    <property type="project" value="UniProtKB-EC"/>
</dbReference>
<comment type="catalytic activity">
    <reaction evidence="8 9">
        <text>(R)-4'-phosphopantetheine + ATP + H(+) = 3'-dephospho-CoA + diphosphate</text>
        <dbReference type="Rhea" id="RHEA:19801"/>
        <dbReference type="ChEBI" id="CHEBI:15378"/>
        <dbReference type="ChEBI" id="CHEBI:30616"/>
        <dbReference type="ChEBI" id="CHEBI:33019"/>
        <dbReference type="ChEBI" id="CHEBI:57328"/>
        <dbReference type="ChEBI" id="CHEBI:61723"/>
        <dbReference type="EC" id="2.7.7.3"/>
    </reaction>
</comment>
<accession>A0ABR7MYT6</accession>
<dbReference type="Gene3D" id="3.40.50.620">
    <property type="entry name" value="HUPs"/>
    <property type="match status" value="1"/>
</dbReference>
<evidence type="ECO:0000259" key="10">
    <source>
        <dbReference type="Pfam" id="PF01467"/>
    </source>
</evidence>
<feature type="binding site" evidence="9">
    <location>
        <begin position="88"/>
        <end position="90"/>
    </location>
    <ligand>
        <name>ATP</name>
        <dbReference type="ChEBI" id="CHEBI:30616"/>
    </ligand>
</feature>
<keyword evidence="2 9" id="KW-0808">Transferase</keyword>
<name>A0ABR7MYT6_9FIRM</name>
<comment type="cofactor">
    <cofactor evidence="9">
        <name>Mg(2+)</name>
        <dbReference type="ChEBI" id="CHEBI:18420"/>
    </cofactor>
</comment>
<dbReference type="NCBIfam" id="TIGR00125">
    <property type="entry name" value="cyt_tran_rel"/>
    <property type="match status" value="1"/>
</dbReference>
<evidence type="ECO:0000256" key="7">
    <source>
        <dbReference type="ARBA" id="ARBA00022993"/>
    </source>
</evidence>
<comment type="pathway">
    <text evidence="9">Cofactor biosynthesis; coenzyme A biosynthesis; CoA from (R)-pantothenate: step 4/5.</text>
</comment>
<comment type="subunit">
    <text evidence="9">Homohexamer.</text>
</comment>
<feature type="binding site" evidence="9">
    <location>
        <position position="73"/>
    </location>
    <ligand>
        <name>substrate</name>
    </ligand>
</feature>
<keyword evidence="4 9" id="KW-0547">Nucleotide-binding</keyword>
<evidence type="ECO:0000256" key="3">
    <source>
        <dbReference type="ARBA" id="ARBA00022695"/>
    </source>
</evidence>
<organism evidence="11 12">
    <name type="scientific">Jutongia huaianensis</name>
    <dbReference type="NCBI Taxonomy" id="2763668"/>
    <lineage>
        <taxon>Bacteria</taxon>
        <taxon>Bacillati</taxon>
        <taxon>Bacillota</taxon>
        <taxon>Clostridia</taxon>
        <taxon>Lachnospirales</taxon>
        <taxon>Lachnospiraceae</taxon>
        <taxon>Jutongia</taxon>
    </lineage>
</organism>
<gene>
    <name evidence="9 11" type="primary">coaD</name>
    <name evidence="11" type="ORF">H8704_02680</name>
</gene>
<keyword evidence="5 9" id="KW-0067">ATP-binding</keyword>
<dbReference type="CDD" id="cd02163">
    <property type="entry name" value="PPAT"/>
    <property type="match status" value="1"/>
</dbReference>
<dbReference type="EMBL" id="JACRSX010000002">
    <property type="protein sequence ID" value="MBC8561543.1"/>
    <property type="molecule type" value="Genomic_DNA"/>
</dbReference>
<dbReference type="NCBIfam" id="TIGR01510">
    <property type="entry name" value="coaD_prev_kdtB"/>
    <property type="match status" value="1"/>
</dbReference>
<feature type="site" description="Transition state stabilizer" evidence="9">
    <location>
        <position position="17"/>
    </location>
</feature>
<feature type="binding site" evidence="9">
    <location>
        <begin position="123"/>
        <end position="129"/>
    </location>
    <ligand>
        <name>ATP</name>
        <dbReference type="ChEBI" id="CHEBI:30616"/>
    </ligand>
</feature>
<evidence type="ECO:0000256" key="9">
    <source>
        <dbReference type="HAMAP-Rule" id="MF_00151"/>
    </source>
</evidence>
<feature type="binding site" evidence="9">
    <location>
        <position position="41"/>
    </location>
    <ligand>
        <name>substrate</name>
    </ligand>
</feature>
<evidence type="ECO:0000256" key="1">
    <source>
        <dbReference type="ARBA" id="ARBA00022490"/>
    </source>
</evidence>
<dbReference type="InterPro" id="IPR001980">
    <property type="entry name" value="PPAT"/>
</dbReference>